<dbReference type="GeneID" id="54292933"/>
<gene>
    <name evidence="2" type="ORF">K452DRAFT_143464</name>
</gene>
<dbReference type="RefSeq" id="XP_033400252.1">
    <property type="nucleotide sequence ID" value="XM_033535439.1"/>
</dbReference>
<protein>
    <submittedName>
        <fullName evidence="2">Uncharacterized protein</fullName>
    </submittedName>
</protein>
<reference evidence="2" key="1">
    <citation type="journal article" date="2020" name="Stud. Mycol.">
        <title>101 Dothideomycetes genomes: a test case for predicting lifestyles and emergence of pathogens.</title>
        <authorList>
            <person name="Haridas S."/>
            <person name="Albert R."/>
            <person name="Binder M."/>
            <person name="Bloem J."/>
            <person name="Labutti K."/>
            <person name="Salamov A."/>
            <person name="Andreopoulos B."/>
            <person name="Baker S."/>
            <person name="Barry K."/>
            <person name="Bills G."/>
            <person name="Bluhm B."/>
            <person name="Cannon C."/>
            <person name="Castanera R."/>
            <person name="Culley D."/>
            <person name="Daum C."/>
            <person name="Ezra D."/>
            <person name="Gonzalez J."/>
            <person name="Henrissat B."/>
            <person name="Kuo A."/>
            <person name="Liang C."/>
            <person name="Lipzen A."/>
            <person name="Lutzoni F."/>
            <person name="Magnuson J."/>
            <person name="Mondo S."/>
            <person name="Nolan M."/>
            <person name="Ohm R."/>
            <person name="Pangilinan J."/>
            <person name="Park H.-J."/>
            <person name="Ramirez L."/>
            <person name="Alfaro M."/>
            <person name="Sun H."/>
            <person name="Tritt A."/>
            <person name="Yoshinaga Y."/>
            <person name="Zwiers L.-H."/>
            <person name="Turgeon B."/>
            <person name="Goodwin S."/>
            <person name="Spatafora J."/>
            <person name="Crous P."/>
            <person name="Grigoriev I."/>
        </authorList>
    </citation>
    <scope>NUCLEOTIDE SEQUENCE</scope>
    <source>
        <strain evidence="2">CBS 121167</strain>
    </source>
</reference>
<dbReference type="EMBL" id="ML995479">
    <property type="protein sequence ID" value="KAF2144540.1"/>
    <property type="molecule type" value="Genomic_DNA"/>
</dbReference>
<feature type="compositionally biased region" description="Basic and acidic residues" evidence="1">
    <location>
        <begin position="75"/>
        <end position="94"/>
    </location>
</feature>
<evidence type="ECO:0000256" key="1">
    <source>
        <dbReference type="SAM" id="MobiDB-lite"/>
    </source>
</evidence>
<sequence length="139" mass="14961">MGLWHLDVACAPCAAESLGNPLSRALASQCESLGSDRLRPEMQRKTETGTAGRQAGILRGERATAILQDPGSWSRIDDGRRGSGMAREHGRRFDNGSGPGGAFVSSLKKRGRLAWADSKRNASADSAPACRQVEWRLQL</sequence>
<dbReference type="Proteomes" id="UP000799438">
    <property type="component" value="Unassembled WGS sequence"/>
</dbReference>
<organism evidence="2 3">
    <name type="scientific">Aplosporella prunicola CBS 121167</name>
    <dbReference type="NCBI Taxonomy" id="1176127"/>
    <lineage>
        <taxon>Eukaryota</taxon>
        <taxon>Fungi</taxon>
        <taxon>Dikarya</taxon>
        <taxon>Ascomycota</taxon>
        <taxon>Pezizomycotina</taxon>
        <taxon>Dothideomycetes</taxon>
        <taxon>Dothideomycetes incertae sedis</taxon>
        <taxon>Botryosphaeriales</taxon>
        <taxon>Aplosporellaceae</taxon>
        <taxon>Aplosporella</taxon>
    </lineage>
</organism>
<proteinExistence type="predicted"/>
<evidence type="ECO:0000313" key="2">
    <source>
        <dbReference type="EMBL" id="KAF2144540.1"/>
    </source>
</evidence>
<name>A0A6A6BK74_9PEZI</name>
<evidence type="ECO:0000313" key="3">
    <source>
        <dbReference type="Proteomes" id="UP000799438"/>
    </source>
</evidence>
<keyword evidence="3" id="KW-1185">Reference proteome</keyword>
<accession>A0A6A6BK74</accession>
<dbReference type="AlphaFoldDB" id="A0A6A6BK74"/>
<feature type="region of interest" description="Disordered" evidence="1">
    <location>
        <begin position="69"/>
        <end position="102"/>
    </location>
</feature>